<dbReference type="EMBL" id="JANUCT010000004">
    <property type="protein sequence ID" value="MCS3902663.1"/>
    <property type="molecule type" value="Genomic_DNA"/>
</dbReference>
<keyword evidence="1" id="KW-0472">Membrane</keyword>
<dbReference type="AlphaFoldDB" id="A0AAE3L3S4"/>
<feature type="transmembrane region" description="Helical" evidence="1">
    <location>
        <begin position="54"/>
        <end position="74"/>
    </location>
</feature>
<protein>
    <submittedName>
        <fullName evidence="2">Uncharacterized protein (DUF1499 family)</fullName>
    </submittedName>
</protein>
<dbReference type="Proteomes" id="UP001204445">
    <property type="component" value="Unassembled WGS sequence"/>
</dbReference>
<keyword evidence="1" id="KW-0812">Transmembrane</keyword>
<organism evidence="2 3">
    <name type="scientific">Methylohalomonas lacus</name>
    <dbReference type="NCBI Taxonomy" id="398773"/>
    <lineage>
        <taxon>Bacteria</taxon>
        <taxon>Pseudomonadati</taxon>
        <taxon>Pseudomonadota</taxon>
        <taxon>Gammaproteobacteria</taxon>
        <taxon>Methylohalomonadales</taxon>
        <taxon>Methylohalomonadaceae</taxon>
        <taxon>Methylohalomonas</taxon>
    </lineage>
</organism>
<comment type="caution">
    <text evidence="2">The sequence shown here is derived from an EMBL/GenBank/DDBJ whole genome shotgun (WGS) entry which is preliminary data.</text>
</comment>
<proteinExistence type="predicted"/>
<sequence length="232" mass="25796">MLLISGFGTQLNWWDFRIGFIVLRYGAYLGLVSAILAAAATVAMLLWHRLRNFIIVNILVVVVGLVTVAVPYSWQQQARSVPTIHDISTDLDDPPEFVDIAPLRADAPNPVEYAGADTAEAQREAYPGIQPLYFDAPVEHVFRAAEQAVADLDWELIAADEDAGRIEVTDTTRWFGFKDDVVIRIQPDNDRTRLDMRSKSRVGKSDVGTNAARIRTFLEVMRIKLPAASQSG</sequence>
<feature type="transmembrane region" description="Helical" evidence="1">
    <location>
        <begin position="25"/>
        <end position="47"/>
    </location>
</feature>
<evidence type="ECO:0000256" key="1">
    <source>
        <dbReference type="SAM" id="Phobius"/>
    </source>
</evidence>
<keyword evidence="1" id="KW-1133">Transmembrane helix</keyword>
<evidence type="ECO:0000313" key="2">
    <source>
        <dbReference type="EMBL" id="MCS3902663.1"/>
    </source>
</evidence>
<dbReference type="InterPro" id="IPR010865">
    <property type="entry name" value="DUF1499"/>
</dbReference>
<evidence type="ECO:0000313" key="3">
    <source>
        <dbReference type="Proteomes" id="UP001204445"/>
    </source>
</evidence>
<accession>A0AAE3L3S4</accession>
<gene>
    <name evidence="2" type="ORF">J2T55_000667</name>
</gene>
<name>A0AAE3L3S4_9GAMM</name>
<reference evidence="2" key="1">
    <citation type="submission" date="2022-08" db="EMBL/GenBank/DDBJ databases">
        <title>Genomic Encyclopedia of Type Strains, Phase III (KMG-III): the genomes of soil and plant-associated and newly described type strains.</title>
        <authorList>
            <person name="Whitman W."/>
        </authorList>
    </citation>
    <scope>NUCLEOTIDE SEQUENCE</scope>
    <source>
        <strain evidence="2">HMT 1</strain>
    </source>
</reference>
<dbReference type="Pfam" id="PF07386">
    <property type="entry name" value="DUF1499"/>
    <property type="match status" value="1"/>
</dbReference>
<dbReference type="RefSeq" id="WP_259054222.1">
    <property type="nucleotide sequence ID" value="NZ_JANUCT010000004.1"/>
</dbReference>
<keyword evidence="3" id="KW-1185">Reference proteome</keyword>